<evidence type="ECO:0000256" key="6">
    <source>
        <dbReference type="RuleBase" id="RU004914"/>
    </source>
</evidence>
<dbReference type="NCBIfam" id="TIGR00797">
    <property type="entry name" value="matE"/>
    <property type="match status" value="1"/>
</dbReference>
<evidence type="ECO:0000256" key="5">
    <source>
        <dbReference type="ARBA" id="ARBA00023136"/>
    </source>
</evidence>
<comment type="similarity">
    <text evidence="2 6">Belongs to the multi antimicrobial extrusion (MATE) (TC 2.A.66.1) family.</text>
</comment>
<dbReference type="GO" id="GO:0016020">
    <property type="term" value="C:membrane"/>
    <property type="evidence" value="ECO:0007669"/>
    <property type="project" value="UniProtKB-SubCell"/>
</dbReference>
<feature type="transmembrane region" description="Helical" evidence="6">
    <location>
        <begin position="437"/>
        <end position="458"/>
    </location>
</feature>
<feature type="transmembrane region" description="Helical" evidence="6">
    <location>
        <begin position="74"/>
        <end position="94"/>
    </location>
</feature>
<feature type="transmembrane region" description="Helical" evidence="6">
    <location>
        <begin position="338"/>
        <end position="359"/>
    </location>
</feature>
<protein>
    <recommendedName>
        <fullName evidence="6">Protein DETOXIFICATION</fullName>
    </recommendedName>
    <alternativeName>
        <fullName evidence="6">Multidrug and toxic compound extrusion protein</fullName>
    </alternativeName>
</protein>
<feature type="transmembrane region" description="Helical" evidence="6">
    <location>
        <begin position="39"/>
        <end position="62"/>
    </location>
</feature>
<dbReference type="GO" id="GO:0042910">
    <property type="term" value="F:xenobiotic transmembrane transporter activity"/>
    <property type="evidence" value="ECO:0007669"/>
    <property type="project" value="InterPro"/>
</dbReference>
<name>A0AA88D4W8_FICCA</name>
<reference evidence="7" key="1">
    <citation type="submission" date="2023-07" db="EMBL/GenBank/DDBJ databases">
        <title>draft genome sequence of fig (Ficus carica).</title>
        <authorList>
            <person name="Takahashi T."/>
            <person name="Nishimura K."/>
        </authorList>
    </citation>
    <scope>NUCLEOTIDE SEQUENCE</scope>
</reference>
<evidence type="ECO:0000256" key="2">
    <source>
        <dbReference type="ARBA" id="ARBA00010199"/>
    </source>
</evidence>
<feature type="transmembrane region" description="Helical" evidence="6">
    <location>
        <begin position="114"/>
        <end position="133"/>
    </location>
</feature>
<dbReference type="PANTHER" id="PTHR11206">
    <property type="entry name" value="MULTIDRUG RESISTANCE PROTEIN"/>
    <property type="match status" value="1"/>
</dbReference>
<organism evidence="7 8">
    <name type="scientific">Ficus carica</name>
    <name type="common">Common fig</name>
    <dbReference type="NCBI Taxonomy" id="3494"/>
    <lineage>
        <taxon>Eukaryota</taxon>
        <taxon>Viridiplantae</taxon>
        <taxon>Streptophyta</taxon>
        <taxon>Embryophyta</taxon>
        <taxon>Tracheophyta</taxon>
        <taxon>Spermatophyta</taxon>
        <taxon>Magnoliopsida</taxon>
        <taxon>eudicotyledons</taxon>
        <taxon>Gunneridae</taxon>
        <taxon>Pentapetalae</taxon>
        <taxon>rosids</taxon>
        <taxon>fabids</taxon>
        <taxon>Rosales</taxon>
        <taxon>Moraceae</taxon>
        <taxon>Ficeae</taxon>
        <taxon>Ficus</taxon>
    </lineage>
</organism>
<sequence length="497" mass="54716">MDQEDPKSSLEAPLISNTEISECHRRSEVVTELKKQLCLAGPLVMVSFLQASLLMISVMFIGHLGELSLASSSMASSFSGVTGFSFMMGIGSALETFCGQAYGAKQYHMLGVHMQRAMFVITLMCIPIALLWFNTEQIFRILKQDPEIAAQAGLYSRWLIPSILPYGLLQCQLRFLQTQNNIWPLVISTAITSLVHFLVCWTFVLVLDSGSKGAALSVAFSYWTNVLILVIYIKFSPSCHKTWRGFSKEGMKNLIGFLKLAIPSALMTCLEFWSYEFLVLMSGLLPNPKLETSMMSISLNTSAMVYRIPFGFGSAVSTRVSNELGAGNPRAARLATRIVLFLAATEGLVLSLIAVLARNVWGLIYTNEAEVVRYLAAVMPVLALSNFMDGIQGVMSGVARGCGWQKLGAYVNFGAYYLVGLPCAIILTFVFHFGGKGLWMGIICGSSLQALLLLVITLSSNWDEQVNEILSKKSIGKNFQFKCPGKYYSMIKLKLVI</sequence>
<feature type="transmembrane region" description="Helical" evidence="6">
    <location>
        <begin position="371"/>
        <end position="388"/>
    </location>
</feature>
<evidence type="ECO:0000313" key="8">
    <source>
        <dbReference type="Proteomes" id="UP001187192"/>
    </source>
</evidence>
<dbReference type="GO" id="GO:0015297">
    <property type="term" value="F:antiporter activity"/>
    <property type="evidence" value="ECO:0007669"/>
    <property type="project" value="InterPro"/>
</dbReference>
<evidence type="ECO:0000313" key="7">
    <source>
        <dbReference type="EMBL" id="GMN46013.1"/>
    </source>
</evidence>
<keyword evidence="5 6" id="KW-0472">Membrane</keyword>
<proteinExistence type="inferred from homology"/>
<feature type="transmembrane region" description="Helical" evidence="6">
    <location>
        <begin position="409"/>
        <end position="431"/>
    </location>
</feature>
<comment type="subcellular location">
    <subcellularLocation>
        <location evidence="1">Membrane</location>
        <topology evidence="1">Multi-pass membrane protein</topology>
    </subcellularLocation>
</comment>
<feature type="transmembrane region" description="Helical" evidence="6">
    <location>
        <begin position="254"/>
        <end position="275"/>
    </location>
</feature>
<dbReference type="Proteomes" id="UP001187192">
    <property type="component" value="Unassembled WGS sequence"/>
</dbReference>
<accession>A0AA88D4W8</accession>
<feature type="transmembrane region" description="Helical" evidence="6">
    <location>
        <begin position="182"/>
        <end position="207"/>
    </location>
</feature>
<evidence type="ECO:0000256" key="4">
    <source>
        <dbReference type="ARBA" id="ARBA00022989"/>
    </source>
</evidence>
<dbReference type="AlphaFoldDB" id="A0AA88D4W8"/>
<dbReference type="InterPro" id="IPR045069">
    <property type="entry name" value="MATE_euk"/>
</dbReference>
<feature type="transmembrane region" description="Helical" evidence="6">
    <location>
        <begin position="213"/>
        <end position="233"/>
    </location>
</feature>
<evidence type="ECO:0000256" key="3">
    <source>
        <dbReference type="ARBA" id="ARBA00022692"/>
    </source>
</evidence>
<keyword evidence="8" id="KW-1185">Reference proteome</keyword>
<gene>
    <name evidence="7" type="ORF">TIFTF001_015182</name>
</gene>
<keyword evidence="3 6" id="KW-0812">Transmembrane</keyword>
<dbReference type="GO" id="GO:1990961">
    <property type="term" value="P:xenobiotic detoxification by transmembrane export across the plasma membrane"/>
    <property type="evidence" value="ECO:0007669"/>
    <property type="project" value="InterPro"/>
</dbReference>
<keyword evidence="4 6" id="KW-1133">Transmembrane helix</keyword>
<dbReference type="InterPro" id="IPR002528">
    <property type="entry name" value="MATE_fam"/>
</dbReference>
<dbReference type="Pfam" id="PF01554">
    <property type="entry name" value="MatE"/>
    <property type="match status" value="2"/>
</dbReference>
<feature type="transmembrane region" description="Helical" evidence="6">
    <location>
        <begin position="295"/>
        <end position="317"/>
    </location>
</feature>
<comment type="caution">
    <text evidence="7">The sequence shown here is derived from an EMBL/GenBank/DDBJ whole genome shotgun (WGS) entry which is preliminary data.</text>
</comment>
<evidence type="ECO:0000256" key="1">
    <source>
        <dbReference type="ARBA" id="ARBA00004141"/>
    </source>
</evidence>
<dbReference type="EMBL" id="BTGU01000021">
    <property type="protein sequence ID" value="GMN46013.1"/>
    <property type="molecule type" value="Genomic_DNA"/>
</dbReference>
<dbReference type="CDD" id="cd13132">
    <property type="entry name" value="MATE_eukaryotic"/>
    <property type="match status" value="1"/>
</dbReference>